<comment type="caution">
    <text evidence="1">The sequence shown here is derived from an EMBL/GenBank/DDBJ whole genome shotgun (WGS) entry which is preliminary data.</text>
</comment>
<organism evidence="1 2">
    <name type="scientific">Streptomyces phyllanthi</name>
    <dbReference type="NCBI Taxonomy" id="1803180"/>
    <lineage>
        <taxon>Bacteria</taxon>
        <taxon>Bacillati</taxon>
        <taxon>Actinomycetota</taxon>
        <taxon>Actinomycetes</taxon>
        <taxon>Kitasatosporales</taxon>
        <taxon>Streptomycetaceae</taxon>
        <taxon>Streptomyces</taxon>
    </lineage>
</organism>
<keyword evidence="2" id="KW-1185">Reference proteome</keyword>
<evidence type="ECO:0000313" key="2">
    <source>
        <dbReference type="Proteomes" id="UP000326979"/>
    </source>
</evidence>
<dbReference type="Proteomes" id="UP000326979">
    <property type="component" value="Unassembled WGS sequence"/>
</dbReference>
<sequence length="60" mass="6205">MRHPALHARLAVARAAGKGASTPVVMKPSGHVSVRSLAKYARVQWLAVLSANDQAGDASA</sequence>
<gene>
    <name evidence="1" type="ORF">FNH04_22760</name>
</gene>
<proteinExistence type="predicted"/>
<protein>
    <submittedName>
        <fullName evidence="1">Uncharacterized protein</fullName>
    </submittedName>
</protein>
<dbReference type="EMBL" id="VJZE01000165">
    <property type="protein sequence ID" value="MPY42616.1"/>
    <property type="molecule type" value="Genomic_DNA"/>
</dbReference>
<name>A0A5N8W6U0_9ACTN</name>
<dbReference type="AlphaFoldDB" id="A0A5N8W6U0"/>
<reference evidence="1 2" key="1">
    <citation type="submission" date="2019-07" db="EMBL/GenBank/DDBJ databases">
        <title>New species of Amycolatopsis and Streptomyces.</title>
        <authorList>
            <person name="Duangmal K."/>
            <person name="Teo W.F.A."/>
            <person name="Lipun K."/>
        </authorList>
    </citation>
    <scope>NUCLEOTIDE SEQUENCE [LARGE SCALE GENOMIC DNA]</scope>
    <source>
        <strain evidence="1 2">TISTR 2346</strain>
    </source>
</reference>
<accession>A0A5N8W6U0</accession>
<evidence type="ECO:0000313" key="1">
    <source>
        <dbReference type="EMBL" id="MPY42616.1"/>
    </source>
</evidence>